<feature type="region of interest" description="Disordered" evidence="1">
    <location>
        <begin position="88"/>
        <end position="109"/>
    </location>
</feature>
<name>A0A9J5XF92_SOLCO</name>
<evidence type="ECO:0000313" key="2">
    <source>
        <dbReference type="EMBL" id="KAG5586349.1"/>
    </source>
</evidence>
<protein>
    <submittedName>
        <fullName evidence="2">Uncharacterized protein</fullName>
    </submittedName>
</protein>
<dbReference type="EMBL" id="JACXVP010000009">
    <property type="protein sequence ID" value="KAG5586349.1"/>
    <property type="molecule type" value="Genomic_DNA"/>
</dbReference>
<evidence type="ECO:0000313" key="3">
    <source>
        <dbReference type="Proteomes" id="UP000824120"/>
    </source>
</evidence>
<reference evidence="2 3" key="1">
    <citation type="submission" date="2020-09" db="EMBL/GenBank/DDBJ databases">
        <title>De no assembly of potato wild relative species, Solanum commersonii.</title>
        <authorList>
            <person name="Cho K."/>
        </authorList>
    </citation>
    <scope>NUCLEOTIDE SEQUENCE [LARGE SCALE GENOMIC DNA]</scope>
    <source>
        <strain evidence="2">LZ3.2</strain>
        <tissue evidence="2">Leaf</tissue>
    </source>
</reference>
<sequence length="109" mass="12528">MKHQSQTYGQDQGLNLHLGRNLNGWEMTFIARFHEIILIRRGERNGEFTCNKQDGLEDDLENKNFIQGELFHMAFGKGVGQINYDKCSSARGGLSGRNRENHRSSKMLE</sequence>
<evidence type="ECO:0000256" key="1">
    <source>
        <dbReference type="SAM" id="MobiDB-lite"/>
    </source>
</evidence>
<dbReference type="Proteomes" id="UP000824120">
    <property type="component" value="Chromosome 9"/>
</dbReference>
<accession>A0A9J5XF92</accession>
<organism evidence="2 3">
    <name type="scientific">Solanum commersonii</name>
    <name type="common">Commerson's wild potato</name>
    <name type="synonym">Commerson's nightshade</name>
    <dbReference type="NCBI Taxonomy" id="4109"/>
    <lineage>
        <taxon>Eukaryota</taxon>
        <taxon>Viridiplantae</taxon>
        <taxon>Streptophyta</taxon>
        <taxon>Embryophyta</taxon>
        <taxon>Tracheophyta</taxon>
        <taxon>Spermatophyta</taxon>
        <taxon>Magnoliopsida</taxon>
        <taxon>eudicotyledons</taxon>
        <taxon>Gunneridae</taxon>
        <taxon>Pentapetalae</taxon>
        <taxon>asterids</taxon>
        <taxon>lamiids</taxon>
        <taxon>Solanales</taxon>
        <taxon>Solanaceae</taxon>
        <taxon>Solanoideae</taxon>
        <taxon>Solaneae</taxon>
        <taxon>Solanum</taxon>
    </lineage>
</organism>
<gene>
    <name evidence="2" type="ORF">H5410_046783</name>
</gene>
<proteinExistence type="predicted"/>
<comment type="caution">
    <text evidence="2">The sequence shown here is derived from an EMBL/GenBank/DDBJ whole genome shotgun (WGS) entry which is preliminary data.</text>
</comment>
<dbReference type="AlphaFoldDB" id="A0A9J5XF92"/>
<feature type="compositionally biased region" description="Basic and acidic residues" evidence="1">
    <location>
        <begin position="97"/>
        <end position="109"/>
    </location>
</feature>
<keyword evidence="3" id="KW-1185">Reference proteome</keyword>